<keyword evidence="2" id="KW-0472">Membrane</keyword>
<name>A0ABN3KF62_9ACTN</name>
<feature type="region of interest" description="Disordered" evidence="1">
    <location>
        <begin position="46"/>
        <end position="72"/>
    </location>
</feature>
<proteinExistence type="predicted"/>
<organism evidence="3 4">
    <name type="scientific">Actinomadura vinacea</name>
    <dbReference type="NCBI Taxonomy" id="115336"/>
    <lineage>
        <taxon>Bacteria</taxon>
        <taxon>Bacillati</taxon>
        <taxon>Actinomycetota</taxon>
        <taxon>Actinomycetes</taxon>
        <taxon>Streptosporangiales</taxon>
        <taxon>Thermomonosporaceae</taxon>
        <taxon>Actinomadura</taxon>
    </lineage>
</organism>
<keyword evidence="2" id="KW-0812">Transmembrane</keyword>
<feature type="transmembrane region" description="Helical" evidence="2">
    <location>
        <begin position="20"/>
        <end position="44"/>
    </location>
</feature>
<comment type="caution">
    <text evidence="3">The sequence shown here is derived from an EMBL/GenBank/DDBJ whole genome shotgun (WGS) entry which is preliminary data.</text>
</comment>
<sequence>MCFSHDVQGGLGLRQLASQFLFFLAQFFVLDFGGAAGGLAPAAARSDAGQLTSSGSARPTPRKEKSPEQAELERLRKEKARLDRQNAAMARKIKQTEAALDIMGKGIALGNGVRERGCREFVNTCRAGTCALLAEHLPITASYALTGLSRSGF</sequence>
<evidence type="ECO:0000313" key="4">
    <source>
        <dbReference type="Proteomes" id="UP001501231"/>
    </source>
</evidence>
<evidence type="ECO:0000313" key="3">
    <source>
        <dbReference type="EMBL" id="GAA2455101.1"/>
    </source>
</evidence>
<feature type="compositionally biased region" description="Basic and acidic residues" evidence="1">
    <location>
        <begin position="61"/>
        <end position="72"/>
    </location>
</feature>
<evidence type="ECO:0000256" key="1">
    <source>
        <dbReference type="SAM" id="MobiDB-lite"/>
    </source>
</evidence>
<reference evidence="4" key="1">
    <citation type="journal article" date="2019" name="Int. J. Syst. Evol. Microbiol.">
        <title>The Global Catalogue of Microorganisms (GCM) 10K type strain sequencing project: providing services to taxonomists for standard genome sequencing and annotation.</title>
        <authorList>
            <consortium name="The Broad Institute Genomics Platform"/>
            <consortium name="The Broad Institute Genome Sequencing Center for Infectious Disease"/>
            <person name="Wu L."/>
            <person name="Ma J."/>
        </authorList>
    </citation>
    <scope>NUCLEOTIDE SEQUENCE [LARGE SCALE GENOMIC DNA]</scope>
    <source>
        <strain evidence="4">JCM 3325</strain>
    </source>
</reference>
<evidence type="ECO:0000256" key="2">
    <source>
        <dbReference type="SAM" id="Phobius"/>
    </source>
</evidence>
<dbReference type="Proteomes" id="UP001501231">
    <property type="component" value="Unassembled WGS sequence"/>
</dbReference>
<keyword evidence="2" id="KW-1133">Transmembrane helix</keyword>
<dbReference type="RefSeq" id="WP_344597570.1">
    <property type="nucleotide sequence ID" value="NZ_BAAARW010000041.1"/>
</dbReference>
<accession>A0ABN3KF62</accession>
<dbReference type="EMBL" id="BAAARW010000041">
    <property type="protein sequence ID" value="GAA2455101.1"/>
    <property type="molecule type" value="Genomic_DNA"/>
</dbReference>
<gene>
    <name evidence="3" type="ORF">GCM10010191_87660</name>
</gene>
<keyword evidence="4" id="KW-1185">Reference proteome</keyword>
<protein>
    <submittedName>
        <fullName evidence="3">Uncharacterized protein</fullName>
    </submittedName>
</protein>